<dbReference type="CDD" id="cd10839">
    <property type="entry name" value="cpPDZ1_DegP-like"/>
    <property type="match status" value="1"/>
</dbReference>
<dbReference type="SUPFAM" id="SSF50156">
    <property type="entry name" value="PDZ domain-like"/>
    <property type="match status" value="2"/>
</dbReference>
<name>A0A0S4MVL5_9BACT</name>
<dbReference type="GO" id="GO:0004252">
    <property type="term" value="F:serine-type endopeptidase activity"/>
    <property type="evidence" value="ECO:0007669"/>
    <property type="project" value="InterPro"/>
</dbReference>
<dbReference type="FunFam" id="2.40.10.10:FF:000001">
    <property type="entry name" value="Periplasmic serine protease DegS"/>
    <property type="match status" value="1"/>
</dbReference>
<feature type="binding site" evidence="8">
    <location>
        <begin position="235"/>
        <end position="237"/>
    </location>
    <ligand>
        <name>substrate</name>
    </ligand>
</feature>
<reference evidence="11" key="1">
    <citation type="submission" date="2015-11" db="EMBL/GenBank/DDBJ databases">
        <authorList>
            <person name="Varghese N."/>
        </authorList>
    </citation>
    <scope>NUCLEOTIDE SEQUENCE [LARGE SCALE GENOMIC DNA]</scope>
</reference>
<evidence type="ECO:0000256" key="8">
    <source>
        <dbReference type="PIRSR" id="PIRSR611782-2"/>
    </source>
</evidence>
<evidence type="ECO:0000259" key="9">
    <source>
        <dbReference type="PROSITE" id="PS50106"/>
    </source>
</evidence>
<dbReference type="AlphaFoldDB" id="A0A0S4MVL5"/>
<dbReference type="PANTHER" id="PTHR43343:SF3">
    <property type="entry name" value="PROTEASE DO-LIKE 8, CHLOROPLASTIC"/>
    <property type="match status" value="1"/>
</dbReference>
<dbReference type="PANTHER" id="PTHR43343">
    <property type="entry name" value="PEPTIDASE S12"/>
    <property type="match status" value="1"/>
</dbReference>
<feature type="domain" description="PDZ" evidence="9">
    <location>
        <begin position="281"/>
        <end position="372"/>
    </location>
</feature>
<evidence type="ECO:0000313" key="10">
    <source>
        <dbReference type="EMBL" id="CUU02789.1"/>
    </source>
</evidence>
<evidence type="ECO:0000256" key="2">
    <source>
        <dbReference type="ARBA" id="ARBA00022670"/>
    </source>
</evidence>
<gene>
    <name evidence="10" type="ORF">JGI1_00584</name>
</gene>
<feature type="binding site" evidence="8">
    <location>
        <position position="128"/>
    </location>
    <ligand>
        <name>substrate</name>
    </ligand>
</feature>
<dbReference type="Pfam" id="PF00595">
    <property type="entry name" value="PDZ"/>
    <property type="match status" value="1"/>
</dbReference>
<dbReference type="Proteomes" id="UP000320623">
    <property type="component" value="Unassembled WGS sequence"/>
</dbReference>
<dbReference type="PRINTS" id="PR00834">
    <property type="entry name" value="PROTEASES2C"/>
</dbReference>
<sequence length="502" mass="54675">MTKKQVAGAIALVLAGFLFGVILMSGFNAIKTTVALDSPIIGSQDKPLGTKFDPLSTQDAFVQVAKEVIPTVVSIRVVAKSESRRAPFDFFHFFGPDFEFKIPEPRPQEGMGSGVIITKDGYILTNNHVVEGAEKGNITVTLYDGREFKGRLIGRDKLTDLAVVKIESDDLPVARLGNSDDVQVGQWVLAVGNPLGFNLTVTAGIVSALSRNLGIIRETYGVENFIQTDAAINPGNSGGPLVNLRGEVIGINTAIASRTGYYQGYGFAIPINLAKKVAEDIIRYGKVRRGVLGVQIMQLDEATAKGFGLDKPRGILVQDVISGSAAEEAGIKAGDIILECDGKEVNRPGELQEIIARKSPGDKVKLKIYREGKTLEIMVTLKPRNEDEEVAKVEDKEPPVKEVEPGVLNLEKLGLTVANLDDQARAKYKVKNGVIITRVELYSEAYDKNIRENDIIIEADRKPVRNVDDFKKIVQSHKSGDVILLRIRSSNGQNRYVGLNIP</sequence>
<keyword evidence="6" id="KW-0720">Serine protease</keyword>
<dbReference type="InterPro" id="IPR001478">
    <property type="entry name" value="PDZ"/>
</dbReference>
<dbReference type="Gene3D" id="2.40.10.120">
    <property type="match status" value="1"/>
</dbReference>
<feature type="active site" description="Charge relay system" evidence="7">
    <location>
        <position position="237"/>
    </location>
</feature>
<dbReference type="SUPFAM" id="SSF50494">
    <property type="entry name" value="Trypsin-like serine proteases"/>
    <property type="match status" value="1"/>
</dbReference>
<dbReference type="Pfam" id="PF13180">
    <property type="entry name" value="PDZ_2"/>
    <property type="match status" value="1"/>
</dbReference>
<dbReference type="NCBIfam" id="TIGR02037">
    <property type="entry name" value="degP_htrA_DO"/>
    <property type="match status" value="1"/>
</dbReference>
<dbReference type="PROSITE" id="PS50106">
    <property type="entry name" value="PDZ"/>
    <property type="match status" value="1"/>
</dbReference>
<feature type="active site" description="Charge relay system" evidence="7">
    <location>
        <position position="160"/>
    </location>
</feature>
<evidence type="ECO:0000256" key="6">
    <source>
        <dbReference type="ARBA" id="ARBA00022825"/>
    </source>
</evidence>
<feature type="active site" description="Charge relay system" evidence="7">
    <location>
        <position position="128"/>
    </location>
</feature>
<keyword evidence="3" id="KW-0732">Signal</keyword>
<evidence type="ECO:0000256" key="5">
    <source>
        <dbReference type="ARBA" id="ARBA00022801"/>
    </source>
</evidence>
<accession>A0A0S4MVL5</accession>
<keyword evidence="2 10" id="KW-0645">Protease</keyword>
<dbReference type="InterPro" id="IPR036034">
    <property type="entry name" value="PDZ_sf"/>
</dbReference>
<dbReference type="SMART" id="SM00228">
    <property type="entry name" value="PDZ"/>
    <property type="match status" value="2"/>
</dbReference>
<keyword evidence="5" id="KW-0378">Hydrolase</keyword>
<dbReference type="InterPro" id="IPR011782">
    <property type="entry name" value="Pept_S1C_Do"/>
</dbReference>
<feature type="binding site" evidence="8">
    <location>
        <position position="160"/>
    </location>
    <ligand>
        <name>substrate</name>
    </ligand>
</feature>
<dbReference type="RefSeq" id="WP_140944375.1">
    <property type="nucleotide sequence ID" value="NZ_FAOO01000003.1"/>
</dbReference>
<evidence type="ECO:0000256" key="4">
    <source>
        <dbReference type="ARBA" id="ARBA00022737"/>
    </source>
</evidence>
<dbReference type="EMBL" id="FAOO01000003">
    <property type="protein sequence ID" value="CUU02789.1"/>
    <property type="molecule type" value="Genomic_DNA"/>
</dbReference>
<dbReference type="Pfam" id="PF13365">
    <property type="entry name" value="Trypsin_2"/>
    <property type="match status" value="1"/>
</dbReference>
<dbReference type="STRING" id="1643428.GCA_001442855_00569"/>
<dbReference type="GO" id="GO:0006508">
    <property type="term" value="P:proteolysis"/>
    <property type="evidence" value="ECO:0007669"/>
    <property type="project" value="UniProtKB-KW"/>
</dbReference>
<keyword evidence="11" id="KW-1185">Reference proteome</keyword>
<protein>
    <submittedName>
        <fullName evidence="10">Serine protease Do</fullName>
    </submittedName>
</protein>
<dbReference type="OrthoDB" id="9758917at2"/>
<organism evidence="10 11">
    <name type="scientific">Candidatus Thermokryptus mobilis</name>
    <dbReference type="NCBI Taxonomy" id="1643428"/>
    <lineage>
        <taxon>Bacteria</taxon>
        <taxon>Pseudomonadati</taxon>
        <taxon>Candidatus Kryptoniota</taxon>
        <taxon>Candidatus Thermokryptus</taxon>
    </lineage>
</organism>
<dbReference type="InterPro" id="IPR051201">
    <property type="entry name" value="Chloro_Bact_Ser_Proteases"/>
</dbReference>
<keyword evidence="4" id="KW-0677">Repeat</keyword>
<dbReference type="Gene3D" id="2.30.42.10">
    <property type="match status" value="2"/>
</dbReference>
<evidence type="ECO:0000256" key="3">
    <source>
        <dbReference type="ARBA" id="ARBA00022729"/>
    </source>
</evidence>
<comment type="similarity">
    <text evidence="1">Belongs to the peptidase S1C family.</text>
</comment>
<proteinExistence type="inferred from homology"/>
<evidence type="ECO:0000313" key="11">
    <source>
        <dbReference type="Proteomes" id="UP000320623"/>
    </source>
</evidence>
<evidence type="ECO:0000256" key="1">
    <source>
        <dbReference type="ARBA" id="ARBA00010541"/>
    </source>
</evidence>
<dbReference type="InterPro" id="IPR009003">
    <property type="entry name" value="Peptidase_S1_PA"/>
</dbReference>
<dbReference type="InterPro" id="IPR001940">
    <property type="entry name" value="Peptidase_S1C"/>
</dbReference>
<evidence type="ECO:0000256" key="7">
    <source>
        <dbReference type="PIRSR" id="PIRSR611782-1"/>
    </source>
</evidence>